<evidence type="ECO:0000313" key="3">
    <source>
        <dbReference type="Proteomes" id="UP001341245"/>
    </source>
</evidence>
<feature type="region of interest" description="Disordered" evidence="1">
    <location>
        <begin position="1"/>
        <end position="37"/>
    </location>
</feature>
<evidence type="ECO:0000256" key="1">
    <source>
        <dbReference type="SAM" id="MobiDB-lite"/>
    </source>
</evidence>
<name>A0ABR0TQS1_AURPU</name>
<comment type="caution">
    <text evidence="2">The sequence shown here is derived from an EMBL/GenBank/DDBJ whole genome shotgun (WGS) entry which is preliminary data.</text>
</comment>
<dbReference type="EMBL" id="JASGXD010000004">
    <property type="protein sequence ID" value="KAK6006231.1"/>
    <property type="molecule type" value="Genomic_DNA"/>
</dbReference>
<accession>A0ABR0TQS1</accession>
<sequence>MSDIQQDSKSASKTKSKRRTWVHDRRHNQLDRSMTKDDAISSMPFQIFEGAQRRASVQGIDASLVTPPLEPEESTTESCPPSAVRNIHNLSPAGSMTLESIKATPKLSNVVEAASQRIPKITIDTVSTATNRTEDTATSTTPANTMRSTVTPGMSEHQTFATLADHNFFIPPTASLSAPSLILFKYNTPSLERFRLLHNQLFIELGRVVEEQLQPAAFPETNAEAYAQKEQLMLGLLTEVVPALNHLTERVGKEIKSSMEKYDAGLRLWAGERKQKEEGS</sequence>
<proteinExistence type="predicted"/>
<keyword evidence="3" id="KW-1185">Reference proteome</keyword>
<evidence type="ECO:0000313" key="2">
    <source>
        <dbReference type="EMBL" id="KAK6006231.1"/>
    </source>
</evidence>
<organism evidence="2 3">
    <name type="scientific">Aureobasidium pullulans</name>
    <name type="common">Black yeast</name>
    <name type="synonym">Pullularia pullulans</name>
    <dbReference type="NCBI Taxonomy" id="5580"/>
    <lineage>
        <taxon>Eukaryota</taxon>
        <taxon>Fungi</taxon>
        <taxon>Dikarya</taxon>
        <taxon>Ascomycota</taxon>
        <taxon>Pezizomycotina</taxon>
        <taxon>Dothideomycetes</taxon>
        <taxon>Dothideomycetidae</taxon>
        <taxon>Dothideales</taxon>
        <taxon>Saccotheciaceae</taxon>
        <taxon>Aureobasidium</taxon>
    </lineage>
</organism>
<feature type="compositionally biased region" description="Basic and acidic residues" evidence="1">
    <location>
        <begin position="21"/>
        <end position="37"/>
    </location>
</feature>
<protein>
    <submittedName>
        <fullName evidence="2">Uncharacterized protein</fullName>
    </submittedName>
</protein>
<dbReference type="Proteomes" id="UP001341245">
    <property type="component" value="Unassembled WGS sequence"/>
</dbReference>
<gene>
    <name evidence="2" type="ORF">QM012_006641</name>
</gene>
<reference evidence="2 3" key="1">
    <citation type="submission" date="2023-11" db="EMBL/GenBank/DDBJ databases">
        <title>Draft genome sequence and annotation of the polyextremotolerant black yeast-like fungus Aureobasidium pullulans NRRL 62042.</title>
        <authorList>
            <person name="Dielentheis-Frenken M.R.E."/>
            <person name="Wibberg D."/>
            <person name="Blank L.M."/>
            <person name="Tiso T."/>
        </authorList>
    </citation>
    <scope>NUCLEOTIDE SEQUENCE [LARGE SCALE GENOMIC DNA]</scope>
    <source>
        <strain evidence="2 3">NRRL 62042</strain>
    </source>
</reference>